<dbReference type="Proteomes" id="UP000015104">
    <property type="component" value="Unassembled WGS sequence"/>
</dbReference>
<sequence length="32" mass="3803">MRLEIECSKTGLLWVHRHCKDSINQPVNPERL</sequence>
<dbReference type="HOGENOM" id="CLU_3392777_0_0_1"/>
<organism evidence="1 2">
    <name type="scientific">Tetranychus urticae</name>
    <name type="common">Two-spotted spider mite</name>
    <dbReference type="NCBI Taxonomy" id="32264"/>
    <lineage>
        <taxon>Eukaryota</taxon>
        <taxon>Metazoa</taxon>
        <taxon>Ecdysozoa</taxon>
        <taxon>Arthropoda</taxon>
        <taxon>Chelicerata</taxon>
        <taxon>Arachnida</taxon>
        <taxon>Acari</taxon>
        <taxon>Acariformes</taxon>
        <taxon>Trombidiformes</taxon>
        <taxon>Prostigmata</taxon>
        <taxon>Eleutherengona</taxon>
        <taxon>Raphignathae</taxon>
        <taxon>Tetranychoidea</taxon>
        <taxon>Tetranychidae</taxon>
        <taxon>Tetranychus</taxon>
    </lineage>
</organism>
<evidence type="ECO:0000313" key="1">
    <source>
        <dbReference type="EnsemblMetazoa" id="tetur02g09880.1"/>
    </source>
</evidence>
<proteinExistence type="predicted"/>
<evidence type="ECO:0000313" key="2">
    <source>
        <dbReference type="Proteomes" id="UP000015104"/>
    </source>
</evidence>
<dbReference type="EMBL" id="CAEY01000816">
    <property type="status" value="NOT_ANNOTATED_CDS"/>
    <property type="molecule type" value="Genomic_DNA"/>
</dbReference>
<dbReference type="EnsemblMetazoa" id="tetur02g09880.1">
    <property type="protein sequence ID" value="tetur02g09880.1"/>
    <property type="gene ID" value="tetur02g09880"/>
</dbReference>
<accession>T1JWX6</accession>
<protein>
    <submittedName>
        <fullName evidence="1">Uncharacterized protein</fullName>
    </submittedName>
</protein>
<dbReference type="AlphaFoldDB" id="T1JWX6"/>
<keyword evidence="2" id="KW-1185">Reference proteome</keyword>
<reference evidence="2" key="1">
    <citation type="submission" date="2011-08" db="EMBL/GenBank/DDBJ databases">
        <authorList>
            <person name="Rombauts S."/>
        </authorList>
    </citation>
    <scope>NUCLEOTIDE SEQUENCE</scope>
    <source>
        <strain evidence="2">London</strain>
    </source>
</reference>
<name>T1JWX6_TETUR</name>
<reference evidence="1" key="2">
    <citation type="submission" date="2015-06" db="UniProtKB">
        <authorList>
            <consortium name="EnsemblMetazoa"/>
        </authorList>
    </citation>
    <scope>IDENTIFICATION</scope>
</reference>